<dbReference type="SUPFAM" id="SSF52172">
    <property type="entry name" value="CheY-like"/>
    <property type="match status" value="1"/>
</dbReference>
<name>A0A3D9L269_MARFU</name>
<evidence type="ECO:0000259" key="7">
    <source>
        <dbReference type="PROSITE" id="PS51755"/>
    </source>
</evidence>
<evidence type="ECO:0000256" key="5">
    <source>
        <dbReference type="PROSITE-ProRule" id="PRU01091"/>
    </source>
</evidence>
<dbReference type="RefSeq" id="WP_115868125.1">
    <property type="nucleotide sequence ID" value="NZ_QREG01000009.1"/>
</dbReference>
<evidence type="ECO:0000256" key="4">
    <source>
        <dbReference type="PROSITE-ProRule" id="PRU00169"/>
    </source>
</evidence>
<keyword evidence="1 4" id="KW-0597">Phosphoprotein</keyword>
<dbReference type="InterPro" id="IPR011006">
    <property type="entry name" value="CheY-like_superfamily"/>
</dbReference>
<dbReference type="PANTHER" id="PTHR48111:SF40">
    <property type="entry name" value="PHOSPHATE REGULON TRANSCRIPTIONAL REGULATORY PROTEIN PHOB"/>
    <property type="match status" value="1"/>
</dbReference>
<dbReference type="InterPro" id="IPR001867">
    <property type="entry name" value="OmpR/PhoB-type_DNA-bd"/>
</dbReference>
<evidence type="ECO:0000256" key="3">
    <source>
        <dbReference type="ARBA" id="ARBA00023125"/>
    </source>
</evidence>
<dbReference type="SUPFAM" id="SSF46894">
    <property type="entry name" value="C-terminal effector domain of the bipartite response regulators"/>
    <property type="match status" value="1"/>
</dbReference>
<organism evidence="8 9">
    <name type="scientific">Marinoscillum furvescens DSM 4134</name>
    <dbReference type="NCBI Taxonomy" id="1122208"/>
    <lineage>
        <taxon>Bacteria</taxon>
        <taxon>Pseudomonadati</taxon>
        <taxon>Bacteroidota</taxon>
        <taxon>Cytophagia</taxon>
        <taxon>Cytophagales</taxon>
        <taxon>Reichenbachiellaceae</taxon>
        <taxon>Marinoscillum</taxon>
    </lineage>
</organism>
<dbReference type="Gene3D" id="6.10.250.690">
    <property type="match status" value="1"/>
</dbReference>
<dbReference type="Pfam" id="PF00072">
    <property type="entry name" value="Response_reg"/>
    <property type="match status" value="1"/>
</dbReference>
<keyword evidence="2" id="KW-0902">Two-component regulatory system</keyword>
<dbReference type="GO" id="GO:0005829">
    <property type="term" value="C:cytosol"/>
    <property type="evidence" value="ECO:0007669"/>
    <property type="project" value="TreeGrafter"/>
</dbReference>
<dbReference type="GO" id="GO:0000156">
    <property type="term" value="F:phosphorelay response regulator activity"/>
    <property type="evidence" value="ECO:0007669"/>
    <property type="project" value="TreeGrafter"/>
</dbReference>
<keyword evidence="3 5" id="KW-0238">DNA-binding</keyword>
<dbReference type="InterPro" id="IPR036388">
    <property type="entry name" value="WH-like_DNA-bd_sf"/>
</dbReference>
<dbReference type="OrthoDB" id="5343479at2"/>
<dbReference type="PANTHER" id="PTHR48111">
    <property type="entry name" value="REGULATOR OF RPOS"/>
    <property type="match status" value="1"/>
</dbReference>
<sequence>MKQPVILLAEDDENLSFVVADQLEQEGFKVVQASDGASALEAYKAHAPDLCLVDVMMPRMDGFTLAKNIRAHDELVPILFLTARSMEEDRLRGFEIGGDDYITKPFSVPELTHRIRVFLRRTILMPRDAEKFTIGTLTFDPQNYQLEGGGHTSQLTEMEAQLLQLLAENSNRLVKREDILIAIWGENDYFKGRSLDVFISRLRKYLKADSNLEIKNHHGVGFTLLDRNAS</sequence>
<dbReference type="InterPro" id="IPR039420">
    <property type="entry name" value="WalR-like"/>
</dbReference>
<dbReference type="Gene3D" id="3.40.50.2300">
    <property type="match status" value="1"/>
</dbReference>
<dbReference type="CDD" id="cd17574">
    <property type="entry name" value="REC_OmpR"/>
    <property type="match status" value="1"/>
</dbReference>
<evidence type="ECO:0000313" key="9">
    <source>
        <dbReference type="Proteomes" id="UP000256779"/>
    </source>
</evidence>
<dbReference type="PROSITE" id="PS50110">
    <property type="entry name" value="RESPONSE_REGULATORY"/>
    <property type="match status" value="1"/>
</dbReference>
<protein>
    <submittedName>
        <fullName evidence="8">DNA-binding response OmpR family regulator</fullName>
    </submittedName>
</protein>
<proteinExistence type="predicted"/>
<dbReference type="Proteomes" id="UP000256779">
    <property type="component" value="Unassembled WGS sequence"/>
</dbReference>
<feature type="modified residue" description="4-aspartylphosphate" evidence="4">
    <location>
        <position position="54"/>
    </location>
</feature>
<gene>
    <name evidence="8" type="ORF">C7460_1099</name>
</gene>
<dbReference type="GO" id="GO:0000976">
    <property type="term" value="F:transcription cis-regulatory region binding"/>
    <property type="evidence" value="ECO:0007669"/>
    <property type="project" value="TreeGrafter"/>
</dbReference>
<dbReference type="Pfam" id="PF00486">
    <property type="entry name" value="Trans_reg_C"/>
    <property type="match status" value="1"/>
</dbReference>
<dbReference type="InterPro" id="IPR001789">
    <property type="entry name" value="Sig_transdc_resp-reg_receiver"/>
</dbReference>
<evidence type="ECO:0000256" key="2">
    <source>
        <dbReference type="ARBA" id="ARBA00023012"/>
    </source>
</evidence>
<dbReference type="PROSITE" id="PS51755">
    <property type="entry name" value="OMPR_PHOB"/>
    <property type="match status" value="1"/>
</dbReference>
<dbReference type="Gene3D" id="1.10.10.10">
    <property type="entry name" value="Winged helix-like DNA-binding domain superfamily/Winged helix DNA-binding domain"/>
    <property type="match status" value="1"/>
</dbReference>
<dbReference type="InterPro" id="IPR016032">
    <property type="entry name" value="Sig_transdc_resp-reg_C-effctor"/>
</dbReference>
<dbReference type="EMBL" id="QREG01000009">
    <property type="protein sequence ID" value="RED98818.1"/>
    <property type="molecule type" value="Genomic_DNA"/>
</dbReference>
<evidence type="ECO:0000259" key="6">
    <source>
        <dbReference type="PROSITE" id="PS50110"/>
    </source>
</evidence>
<accession>A0A3D9L269</accession>
<comment type="caution">
    <text evidence="8">The sequence shown here is derived from an EMBL/GenBank/DDBJ whole genome shotgun (WGS) entry which is preliminary data.</text>
</comment>
<feature type="domain" description="OmpR/PhoB-type" evidence="7">
    <location>
        <begin position="129"/>
        <end position="226"/>
    </location>
</feature>
<evidence type="ECO:0000256" key="1">
    <source>
        <dbReference type="ARBA" id="ARBA00022553"/>
    </source>
</evidence>
<dbReference type="CDD" id="cd00383">
    <property type="entry name" value="trans_reg_C"/>
    <property type="match status" value="1"/>
</dbReference>
<feature type="DNA-binding region" description="OmpR/PhoB-type" evidence="5">
    <location>
        <begin position="129"/>
        <end position="226"/>
    </location>
</feature>
<dbReference type="GO" id="GO:0032993">
    <property type="term" value="C:protein-DNA complex"/>
    <property type="evidence" value="ECO:0007669"/>
    <property type="project" value="TreeGrafter"/>
</dbReference>
<reference evidence="8 9" key="1">
    <citation type="submission" date="2018-07" db="EMBL/GenBank/DDBJ databases">
        <title>Genomic Encyclopedia of Type Strains, Phase IV (KMG-IV): sequencing the most valuable type-strain genomes for metagenomic binning, comparative biology and taxonomic classification.</title>
        <authorList>
            <person name="Goeker M."/>
        </authorList>
    </citation>
    <scope>NUCLEOTIDE SEQUENCE [LARGE SCALE GENOMIC DNA]</scope>
    <source>
        <strain evidence="8 9">DSM 4134</strain>
    </source>
</reference>
<dbReference type="GO" id="GO:0006355">
    <property type="term" value="P:regulation of DNA-templated transcription"/>
    <property type="evidence" value="ECO:0007669"/>
    <property type="project" value="InterPro"/>
</dbReference>
<evidence type="ECO:0000313" key="8">
    <source>
        <dbReference type="EMBL" id="RED98818.1"/>
    </source>
</evidence>
<dbReference type="AlphaFoldDB" id="A0A3D9L269"/>
<dbReference type="SMART" id="SM00862">
    <property type="entry name" value="Trans_reg_C"/>
    <property type="match status" value="1"/>
</dbReference>
<keyword evidence="9" id="KW-1185">Reference proteome</keyword>
<dbReference type="SMART" id="SM00448">
    <property type="entry name" value="REC"/>
    <property type="match status" value="1"/>
</dbReference>
<feature type="domain" description="Response regulatory" evidence="6">
    <location>
        <begin position="5"/>
        <end position="119"/>
    </location>
</feature>